<evidence type="ECO:0000313" key="4">
    <source>
        <dbReference type="Proteomes" id="UP001568894"/>
    </source>
</evidence>
<evidence type="ECO:0000313" key="3">
    <source>
        <dbReference type="EMBL" id="MEZ7515439.1"/>
    </source>
</evidence>
<sequence>MKILKLIAVGIILLVSSTTEAQVSVNVNIGRAPSWGLSGYNNVGYYYLPDIQAYYDIRASQFIYYGGRNWVRSRQLPRQYRNYDLYNGYKVVLNNYHGQRPYAYYKSHRAKYRVGYRRARQRTIGHRAANSRYAANRKAVYHRAPAKRHYQKERNKGHNYKKNDKHNRKENHGHSKH</sequence>
<feature type="chain" id="PRO_5047105193" description="DUF3300 domain-containing protein" evidence="2">
    <location>
        <begin position="22"/>
        <end position="177"/>
    </location>
</feature>
<evidence type="ECO:0000256" key="1">
    <source>
        <dbReference type="SAM" id="MobiDB-lite"/>
    </source>
</evidence>
<proteinExistence type="predicted"/>
<protein>
    <recommendedName>
        <fullName evidence="5">DUF3300 domain-containing protein</fullName>
    </recommendedName>
</protein>
<gene>
    <name evidence="3" type="ORF">QO192_09125</name>
</gene>
<feature type="signal peptide" evidence="2">
    <location>
        <begin position="1"/>
        <end position="21"/>
    </location>
</feature>
<feature type="compositionally biased region" description="Basic residues" evidence="1">
    <location>
        <begin position="143"/>
        <end position="169"/>
    </location>
</feature>
<evidence type="ECO:0008006" key="5">
    <source>
        <dbReference type="Google" id="ProtNLM"/>
    </source>
</evidence>
<name>A0ABV4KCR4_9FLAO</name>
<keyword evidence="2" id="KW-0732">Signal</keyword>
<keyword evidence="4" id="KW-1185">Reference proteome</keyword>
<comment type="caution">
    <text evidence="3">The sequence shown here is derived from an EMBL/GenBank/DDBJ whole genome shotgun (WGS) entry which is preliminary data.</text>
</comment>
<accession>A0ABV4KCR4</accession>
<dbReference type="EMBL" id="JASMRN010000006">
    <property type="protein sequence ID" value="MEZ7515439.1"/>
    <property type="molecule type" value="Genomic_DNA"/>
</dbReference>
<organism evidence="3 4">
    <name type="scientific">Flavobacterium frigidarium</name>
    <dbReference type="NCBI Taxonomy" id="99286"/>
    <lineage>
        <taxon>Bacteria</taxon>
        <taxon>Pseudomonadati</taxon>
        <taxon>Bacteroidota</taxon>
        <taxon>Flavobacteriia</taxon>
        <taxon>Flavobacteriales</taxon>
        <taxon>Flavobacteriaceae</taxon>
        <taxon>Flavobacterium</taxon>
    </lineage>
</organism>
<dbReference type="RefSeq" id="WP_371569866.1">
    <property type="nucleotide sequence ID" value="NZ_JASMRN010000006.1"/>
</dbReference>
<feature type="region of interest" description="Disordered" evidence="1">
    <location>
        <begin position="143"/>
        <end position="177"/>
    </location>
</feature>
<reference evidence="3 4" key="1">
    <citation type="submission" date="2023-05" db="EMBL/GenBank/DDBJ databases">
        <title>Adaptations of aquatic viruses from atmosphere-close ecosystems of the Central Arctic Ocean.</title>
        <authorList>
            <person name="Rahlff J."/>
            <person name="Holmfeldt K."/>
        </authorList>
    </citation>
    <scope>NUCLEOTIDE SEQUENCE [LARGE SCALE GENOMIC DNA]</scope>
    <source>
        <strain evidence="3 4">Arc14</strain>
    </source>
</reference>
<dbReference type="Proteomes" id="UP001568894">
    <property type="component" value="Unassembled WGS sequence"/>
</dbReference>
<evidence type="ECO:0000256" key="2">
    <source>
        <dbReference type="SAM" id="SignalP"/>
    </source>
</evidence>